<sequence>MEQPQTTPSVQSPRIQFREPSMSFGSEGRMPVGVDGRRLSVANSTNEVFIDDDPTEDWTRTTAEKDSWAHRERRRSSMWQKIDSYPSSKPLESSPPRSRSRRGSILSLFKHGKDKDGRDVLHSDDPEEYSARNGAAAAVEIERPPSADDKAIPSHRRGSILSMWTWGKDKSGRDVIHSGFEDDE</sequence>
<feature type="compositionally biased region" description="Basic and acidic residues" evidence="1">
    <location>
        <begin position="111"/>
        <end position="124"/>
    </location>
</feature>
<evidence type="ECO:0000256" key="1">
    <source>
        <dbReference type="SAM" id="MobiDB-lite"/>
    </source>
</evidence>
<dbReference type="AlphaFoldDB" id="A0A0C3HI89"/>
<name>A0A0C3HI89_OIDMZ</name>
<reference evidence="2 3" key="1">
    <citation type="submission" date="2014-04" db="EMBL/GenBank/DDBJ databases">
        <authorList>
            <consortium name="DOE Joint Genome Institute"/>
            <person name="Kuo A."/>
            <person name="Martino E."/>
            <person name="Perotto S."/>
            <person name="Kohler A."/>
            <person name="Nagy L.G."/>
            <person name="Floudas D."/>
            <person name="Copeland A."/>
            <person name="Barry K.W."/>
            <person name="Cichocki N."/>
            <person name="Veneault-Fourrey C."/>
            <person name="LaButti K."/>
            <person name="Lindquist E.A."/>
            <person name="Lipzen A."/>
            <person name="Lundell T."/>
            <person name="Morin E."/>
            <person name="Murat C."/>
            <person name="Sun H."/>
            <person name="Tunlid A."/>
            <person name="Henrissat B."/>
            <person name="Grigoriev I.V."/>
            <person name="Hibbett D.S."/>
            <person name="Martin F."/>
            <person name="Nordberg H.P."/>
            <person name="Cantor M.N."/>
            <person name="Hua S.X."/>
        </authorList>
    </citation>
    <scope>NUCLEOTIDE SEQUENCE [LARGE SCALE GENOMIC DNA]</scope>
    <source>
        <strain evidence="2 3">Zn</strain>
    </source>
</reference>
<dbReference type="InParanoid" id="A0A0C3HI89"/>
<accession>A0A0C3HI89</accession>
<evidence type="ECO:0000313" key="2">
    <source>
        <dbReference type="EMBL" id="KIN07916.1"/>
    </source>
</evidence>
<organism evidence="2 3">
    <name type="scientific">Oidiodendron maius (strain Zn)</name>
    <dbReference type="NCBI Taxonomy" id="913774"/>
    <lineage>
        <taxon>Eukaryota</taxon>
        <taxon>Fungi</taxon>
        <taxon>Dikarya</taxon>
        <taxon>Ascomycota</taxon>
        <taxon>Pezizomycotina</taxon>
        <taxon>Leotiomycetes</taxon>
        <taxon>Leotiomycetes incertae sedis</taxon>
        <taxon>Myxotrichaceae</taxon>
        <taxon>Oidiodendron</taxon>
    </lineage>
</organism>
<feature type="compositionally biased region" description="Low complexity" evidence="1">
    <location>
        <begin position="84"/>
        <end position="108"/>
    </location>
</feature>
<reference evidence="3" key="2">
    <citation type="submission" date="2015-01" db="EMBL/GenBank/DDBJ databases">
        <title>Evolutionary Origins and Diversification of the Mycorrhizal Mutualists.</title>
        <authorList>
            <consortium name="DOE Joint Genome Institute"/>
            <consortium name="Mycorrhizal Genomics Consortium"/>
            <person name="Kohler A."/>
            <person name="Kuo A."/>
            <person name="Nagy L.G."/>
            <person name="Floudas D."/>
            <person name="Copeland A."/>
            <person name="Barry K.W."/>
            <person name="Cichocki N."/>
            <person name="Veneault-Fourrey C."/>
            <person name="LaButti K."/>
            <person name="Lindquist E.A."/>
            <person name="Lipzen A."/>
            <person name="Lundell T."/>
            <person name="Morin E."/>
            <person name="Murat C."/>
            <person name="Riley R."/>
            <person name="Ohm R."/>
            <person name="Sun H."/>
            <person name="Tunlid A."/>
            <person name="Henrissat B."/>
            <person name="Grigoriev I.V."/>
            <person name="Hibbett D.S."/>
            <person name="Martin F."/>
        </authorList>
    </citation>
    <scope>NUCLEOTIDE SEQUENCE [LARGE SCALE GENOMIC DNA]</scope>
    <source>
        <strain evidence="3">Zn</strain>
    </source>
</reference>
<protein>
    <submittedName>
        <fullName evidence="2">Uncharacterized protein</fullName>
    </submittedName>
</protein>
<dbReference type="Proteomes" id="UP000054321">
    <property type="component" value="Unassembled WGS sequence"/>
</dbReference>
<dbReference type="OrthoDB" id="3548605at2759"/>
<proteinExistence type="predicted"/>
<feature type="compositionally biased region" description="Polar residues" evidence="1">
    <location>
        <begin position="1"/>
        <end position="14"/>
    </location>
</feature>
<gene>
    <name evidence="2" type="ORF">OIDMADRAFT_22763</name>
</gene>
<keyword evidence="3" id="KW-1185">Reference proteome</keyword>
<dbReference type="HOGENOM" id="CLU_1454547_0_0_1"/>
<feature type="compositionally biased region" description="Basic and acidic residues" evidence="1">
    <location>
        <begin position="140"/>
        <end position="152"/>
    </location>
</feature>
<dbReference type="EMBL" id="KN832870">
    <property type="protein sequence ID" value="KIN07916.1"/>
    <property type="molecule type" value="Genomic_DNA"/>
</dbReference>
<feature type="region of interest" description="Disordered" evidence="1">
    <location>
        <begin position="1"/>
        <end position="154"/>
    </location>
</feature>
<evidence type="ECO:0000313" key="3">
    <source>
        <dbReference type="Proteomes" id="UP000054321"/>
    </source>
</evidence>
<feature type="compositionally biased region" description="Basic and acidic residues" evidence="1">
    <location>
        <begin position="57"/>
        <end position="70"/>
    </location>
</feature>